<dbReference type="AlphaFoldDB" id="A0A2V3UD84"/>
<organism evidence="2 3">
    <name type="scientific">Chelatococcus asaccharovorans</name>
    <dbReference type="NCBI Taxonomy" id="28210"/>
    <lineage>
        <taxon>Bacteria</taxon>
        <taxon>Pseudomonadati</taxon>
        <taxon>Pseudomonadota</taxon>
        <taxon>Alphaproteobacteria</taxon>
        <taxon>Hyphomicrobiales</taxon>
        <taxon>Chelatococcaceae</taxon>
        <taxon>Chelatococcus</taxon>
    </lineage>
</organism>
<dbReference type="EMBL" id="QJJK01000002">
    <property type="protein sequence ID" value="PXW63213.1"/>
    <property type="molecule type" value="Genomic_DNA"/>
</dbReference>
<keyword evidence="1" id="KW-0812">Transmembrane</keyword>
<comment type="caution">
    <text evidence="2">The sequence shown here is derived from an EMBL/GenBank/DDBJ whole genome shotgun (WGS) entry which is preliminary data.</text>
</comment>
<evidence type="ECO:0000256" key="1">
    <source>
        <dbReference type="SAM" id="Phobius"/>
    </source>
</evidence>
<sequence>MIRLSLRTLPLFAIIIGLAMALAAFMTASGVSTAYRDLIRSRMAMVAQDIADDINNALALGLRLSEQITLPAVLARQAAADPLTLSIDVSGVDGTVLFSSDPARAGHPDRRADDRQAFRYDQPLVNDFGAPIGNVAIRFDDAAVTRGVATIRAAAAQDALPIGFAAVLAGSFGCFLVLRHLLARARAAVEARGEASPLARATAALDTLHQDGAAMDQLR</sequence>
<keyword evidence="1" id="KW-1133">Transmembrane helix</keyword>
<name>A0A2V3UD84_9HYPH</name>
<keyword evidence="3" id="KW-1185">Reference proteome</keyword>
<gene>
    <name evidence="2" type="ORF">C7450_102128</name>
</gene>
<dbReference type="Proteomes" id="UP000248021">
    <property type="component" value="Unassembled WGS sequence"/>
</dbReference>
<evidence type="ECO:0000313" key="3">
    <source>
        <dbReference type="Proteomes" id="UP000248021"/>
    </source>
</evidence>
<reference evidence="2 3" key="1">
    <citation type="submission" date="2018-05" db="EMBL/GenBank/DDBJ databases">
        <title>Genomic Encyclopedia of Type Strains, Phase IV (KMG-IV): sequencing the most valuable type-strain genomes for metagenomic binning, comparative biology and taxonomic classification.</title>
        <authorList>
            <person name="Goeker M."/>
        </authorList>
    </citation>
    <scope>NUCLEOTIDE SEQUENCE [LARGE SCALE GENOMIC DNA]</scope>
    <source>
        <strain evidence="2 3">DSM 6462</strain>
    </source>
</reference>
<evidence type="ECO:0008006" key="4">
    <source>
        <dbReference type="Google" id="ProtNLM"/>
    </source>
</evidence>
<protein>
    <recommendedName>
        <fullName evidence="4">Two-component sensor kinase</fullName>
    </recommendedName>
</protein>
<dbReference type="RefSeq" id="WP_110373374.1">
    <property type="nucleotide sequence ID" value="NZ_CAKNFM010000002.1"/>
</dbReference>
<dbReference type="OrthoDB" id="8450364at2"/>
<keyword evidence="1" id="KW-0472">Membrane</keyword>
<feature type="transmembrane region" description="Helical" evidence="1">
    <location>
        <begin position="159"/>
        <end position="178"/>
    </location>
</feature>
<accession>A0A2V3UD84</accession>
<evidence type="ECO:0000313" key="2">
    <source>
        <dbReference type="EMBL" id="PXW63213.1"/>
    </source>
</evidence>
<proteinExistence type="predicted"/>